<keyword evidence="1 4" id="KW-1003">Cell membrane</keyword>
<evidence type="ECO:0000256" key="4">
    <source>
        <dbReference type="HAMAP-Rule" id="MF_00695"/>
    </source>
</evidence>
<organism evidence="5 6">
    <name type="scientific">Methylomonas rivi</name>
    <dbReference type="NCBI Taxonomy" id="2952226"/>
    <lineage>
        <taxon>Bacteria</taxon>
        <taxon>Pseudomonadati</taxon>
        <taxon>Pseudomonadota</taxon>
        <taxon>Gammaproteobacteria</taxon>
        <taxon>Methylococcales</taxon>
        <taxon>Methylococcaceae</taxon>
        <taxon>Methylomonas</taxon>
    </lineage>
</organism>
<evidence type="ECO:0000256" key="2">
    <source>
        <dbReference type="ARBA" id="ARBA00022490"/>
    </source>
</evidence>
<dbReference type="NCBIfam" id="NF001246">
    <property type="entry name" value="PRK00218.1-2"/>
    <property type="match status" value="1"/>
</dbReference>
<name>A0ABT1U158_9GAMM</name>
<dbReference type="HAMAP" id="MF_00695">
    <property type="entry name" value="HflD_protein"/>
    <property type="match status" value="1"/>
</dbReference>
<accession>A0ABT1U158</accession>
<evidence type="ECO:0000256" key="1">
    <source>
        <dbReference type="ARBA" id="ARBA00022475"/>
    </source>
</evidence>
<comment type="similarity">
    <text evidence="4">Belongs to the HflD family.</text>
</comment>
<dbReference type="PANTHER" id="PTHR38100:SF1">
    <property type="entry name" value="HIGH FREQUENCY LYSOGENIZATION PROTEIN HFLD"/>
    <property type="match status" value="1"/>
</dbReference>
<dbReference type="PANTHER" id="PTHR38100">
    <property type="entry name" value="HIGH FREQUENCY LYSOGENIZATION PROTEIN HFLD"/>
    <property type="match status" value="1"/>
</dbReference>
<protein>
    <recommendedName>
        <fullName evidence="4">High frequency lysogenization protein HflD homolog</fullName>
    </recommendedName>
</protein>
<dbReference type="InterPro" id="IPR007451">
    <property type="entry name" value="HflD"/>
</dbReference>
<comment type="subcellular location">
    <subcellularLocation>
        <location evidence="4">Cytoplasm</location>
    </subcellularLocation>
    <subcellularLocation>
        <location evidence="4">Cell membrane</location>
        <topology evidence="4">Peripheral membrane protein</topology>
        <orientation evidence="4">Cytoplasmic side</orientation>
    </subcellularLocation>
</comment>
<dbReference type="SUPFAM" id="SSF101322">
    <property type="entry name" value="YcfC-like"/>
    <property type="match status" value="1"/>
</dbReference>
<evidence type="ECO:0000313" key="6">
    <source>
        <dbReference type="Proteomes" id="UP001524586"/>
    </source>
</evidence>
<reference evidence="5 6" key="1">
    <citation type="submission" date="2022-07" db="EMBL/GenBank/DDBJ databases">
        <title>Methylomonas rivi sp. nov., Methylomonas rosea sp. nov., Methylomonas aureus sp. nov. and Methylomonas subterranea sp. nov., four novel methanotrophs isolated from a freshwater creek and the deep terrestrial subsurface.</title>
        <authorList>
            <person name="Abin C."/>
            <person name="Sankaranarayanan K."/>
            <person name="Garner C."/>
            <person name="Sindelar R."/>
            <person name="Kotary K."/>
            <person name="Garner R."/>
            <person name="Barclay S."/>
            <person name="Lawson P."/>
            <person name="Krumholz L."/>
        </authorList>
    </citation>
    <scope>NUCLEOTIDE SEQUENCE [LARGE SCALE GENOMIC DNA]</scope>
    <source>
        <strain evidence="5 6">WSC-6</strain>
    </source>
</reference>
<keyword evidence="3 4" id="KW-0472">Membrane</keyword>
<dbReference type="InterPro" id="IPR035932">
    <property type="entry name" value="HflD-like_sf"/>
</dbReference>
<proteinExistence type="inferred from homology"/>
<dbReference type="RefSeq" id="WP_256613898.1">
    <property type="nucleotide sequence ID" value="NZ_JANIBK010000011.1"/>
</dbReference>
<keyword evidence="6" id="KW-1185">Reference proteome</keyword>
<gene>
    <name evidence="4 5" type="primary">hflD</name>
    <name evidence="5" type="ORF">NP596_03770</name>
</gene>
<sequence>MSLISLSNQTIALAGIAQACSLVRQLATTGNADPDAMTASIGSVLKIDSDSVADVYGGLSGIKLGLEQLDLQLTSRVVANPEQARYAAQLVHLQKQLSQNRDMLNQIRTGITKAQNQAEHFGVMHENVLANLADVYHGTISTLQPRIMINGDPQHLGNQATVNKIRALLLAGIRASLLWRQCGGSRWHLLVSRKKLQAEAKRLLSQI</sequence>
<dbReference type="Proteomes" id="UP001524586">
    <property type="component" value="Unassembled WGS sequence"/>
</dbReference>
<comment type="caution">
    <text evidence="5">The sequence shown here is derived from an EMBL/GenBank/DDBJ whole genome shotgun (WGS) entry which is preliminary data.</text>
</comment>
<dbReference type="Gene3D" id="1.10.3890.10">
    <property type="entry name" value="HflD-like"/>
    <property type="match status" value="1"/>
</dbReference>
<evidence type="ECO:0000313" key="5">
    <source>
        <dbReference type="EMBL" id="MCQ8127568.1"/>
    </source>
</evidence>
<keyword evidence="2 4" id="KW-0963">Cytoplasm</keyword>
<dbReference type="EMBL" id="JANIBK010000011">
    <property type="protein sequence ID" value="MCQ8127568.1"/>
    <property type="molecule type" value="Genomic_DNA"/>
</dbReference>
<evidence type="ECO:0000256" key="3">
    <source>
        <dbReference type="ARBA" id="ARBA00023136"/>
    </source>
</evidence>
<dbReference type="Pfam" id="PF04356">
    <property type="entry name" value="DUF489"/>
    <property type="match status" value="1"/>
</dbReference>